<proteinExistence type="predicted"/>
<feature type="region of interest" description="Disordered" evidence="1">
    <location>
        <begin position="152"/>
        <end position="188"/>
    </location>
</feature>
<comment type="caution">
    <text evidence="3">The sequence shown here is derived from an EMBL/GenBank/DDBJ whole genome shotgun (WGS) entry which is preliminary data.</text>
</comment>
<accession>A0AAV0FJT5</accession>
<evidence type="ECO:0000256" key="1">
    <source>
        <dbReference type="SAM" id="MobiDB-lite"/>
    </source>
</evidence>
<dbReference type="PANTHER" id="PTHR31704:SF37">
    <property type="entry name" value="HEAT SHOCK PROTEIN"/>
    <property type="match status" value="1"/>
</dbReference>
<organism evidence="3 4">
    <name type="scientific">Cuscuta epithymum</name>
    <dbReference type="NCBI Taxonomy" id="186058"/>
    <lineage>
        <taxon>Eukaryota</taxon>
        <taxon>Viridiplantae</taxon>
        <taxon>Streptophyta</taxon>
        <taxon>Embryophyta</taxon>
        <taxon>Tracheophyta</taxon>
        <taxon>Spermatophyta</taxon>
        <taxon>Magnoliopsida</taxon>
        <taxon>eudicotyledons</taxon>
        <taxon>Gunneridae</taxon>
        <taxon>Pentapetalae</taxon>
        <taxon>asterids</taxon>
        <taxon>lamiids</taxon>
        <taxon>Solanales</taxon>
        <taxon>Convolvulaceae</taxon>
        <taxon>Cuscuteae</taxon>
        <taxon>Cuscuta</taxon>
        <taxon>Cuscuta subgen. Cuscuta</taxon>
    </lineage>
</organism>
<sequence length="282" mass="32006">MSKMSLPYSIKQLQNKFNLLARQYSTWDKLVRKKTGIGWNPETNTFAADAEWWSRKAMENKKIAKFKNVGLDMNMWNLLWLTFRGNAAKGQHACSATNILEEEVDAYIPEQATHNIPEVGLLSETDFFAYLNNIKETGFLDEVSCEPAGMSLDATDSSGKRKHVVGPGESATSGSVAKKGKMSGKGKGKEKVAQLESELQGLQKMYERRNALLQQHFEREHEFGLSEVMNVFRTLPGVVEGDEFWFKTSMVMKEKGNREMFMIQTTPENKLKCVQMLVNHMC</sequence>
<dbReference type="Proteomes" id="UP001152523">
    <property type="component" value="Unassembled WGS sequence"/>
</dbReference>
<evidence type="ECO:0000313" key="3">
    <source>
        <dbReference type="EMBL" id="CAH9135698.1"/>
    </source>
</evidence>
<dbReference type="AlphaFoldDB" id="A0AAV0FJT5"/>
<reference evidence="3" key="1">
    <citation type="submission" date="2022-07" db="EMBL/GenBank/DDBJ databases">
        <authorList>
            <person name="Macas J."/>
            <person name="Novak P."/>
            <person name="Neumann P."/>
        </authorList>
    </citation>
    <scope>NUCLEOTIDE SEQUENCE</scope>
</reference>
<keyword evidence="4" id="KW-1185">Reference proteome</keyword>
<gene>
    <name evidence="3" type="ORF">CEPIT_LOCUS34711</name>
</gene>
<dbReference type="EMBL" id="CAMAPF010000990">
    <property type="protein sequence ID" value="CAH9135698.1"/>
    <property type="molecule type" value="Genomic_DNA"/>
</dbReference>
<evidence type="ECO:0000259" key="2">
    <source>
        <dbReference type="Pfam" id="PF12776"/>
    </source>
</evidence>
<dbReference type="Pfam" id="PF12776">
    <property type="entry name" value="Myb_DNA-bind_3"/>
    <property type="match status" value="1"/>
</dbReference>
<dbReference type="InterPro" id="IPR024752">
    <property type="entry name" value="Myb/SANT-like_dom"/>
</dbReference>
<dbReference type="PANTHER" id="PTHR31704">
    <property type="entry name" value="MYB/SANT-LIKE DNA-BINDING DOMAIN PROTEIN-RELATED"/>
    <property type="match status" value="1"/>
</dbReference>
<evidence type="ECO:0000313" key="4">
    <source>
        <dbReference type="Proteomes" id="UP001152523"/>
    </source>
</evidence>
<feature type="domain" description="Myb/SANT-like" evidence="2">
    <location>
        <begin position="4"/>
        <end position="55"/>
    </location>
</feature>
<protein>
    <recommendedName>
        <fullName evidence="2">Myb/SANT-like domain-containing protein</fullName>
    </recommendedName>
</protein>
<name>A0AAV0FJT5_9ASTE</name>